<organism evidence="9 10">
    <name type="scientific">Prunus persica</name>
    <name type="common">Peach</name>
    <name type="synonym">Amygdalus persica</name>
    <dbReference type="NCBI Taxonomy" id="3760"/>
    <lineage>
        <taxon>Eukaryota</taxon>
        <taxon>Viridiplantae</taxon>
        <taxon>Streptophyta</taxon>
        <taxon>Embryophyta</taxon>
        <taxon>Tracheophyta</taxon>
        <taxon>Spermatophyta</taxon>
        <taxon>Magnoliopsida</taxon>
        <taxon>eudicotyledons</taxon>
        <taxon>Gunneridae</taxon>
        <taxon>Pentapetalae</taxon>
        <taxon>rosids</taxon>
        <taxon>fabids</taxon>
        <taxon>Rosales</taxon>
        <taxon>Rosaceae</taxon>
        <taxon>Amygdaloideae</taxon>
        <taxon>Amygdaleae</taxon>
        <taxon>Prunus</taxon>
    </lineage>
</organism>
<dbReference type="InterPro" id="IPR001087">
    <property type="entry name" value="GDSL"/>
</dbReference>
<dbReference type="Proteomes" id="UP000006882">
    <property type="component" value="Chromosome G8"/>
</dbReference>
<dbReference type="GO" id="GO:0005576">
    <property type="term" value="C:extracellular region"/>
    <property type="evidence" value="ECO:0007669"/>
    <property type="project" value="UniProtKB-SubCell"/>
</dbReference>
<dbReference type="Gramene" id="ONH90390">
    <property type="protein sequence ID" value="ONH90390"/>
    <property type="gene ID" value="PRUPE_8G051400"/>
</dbReference>
<dbReference type="Pfam" id="PF00657">
    <property type="entry name" value="Lipase_GDSL"/>
    <property type="match status" value="1"/>
</dbReference>
<dbReference type="GO" id="GO:0016042">
    <property type="term" value="P:lipid catabolic process"/>
    <property type="evidence" value="ECO:0007669"/>
    <property type="project" value="UniProtKB-KW"/>
</dbReference>
<evidence type="ECO:0000256" key="5">
    <source>
        <dbReference type="ARBA" id="ARBA00022801"/>
    </source>
</evidence>
<keyword evidence="3" id="KW-0964">Secreted</keyword>
<comment type="subcellular location">
    <subcellularLocation>
        <location evidence="1">Secreted</location>
    </subcellularLocation>
</comment>
<dbReference type="OrthoDB" id="1600564at2759"/>
<dbReference type="SMR" id="A0A251MTF4"/>
<dbReference type="GO" id="GO:0016788">
    <property type="term" value="F:hydrolase activity, acting on ester bonds"/>
    <property type="evidence" value="ECO:0007669"/>
    <property type="project" value="InterPro"/>
</dbReference>
<dbReference type="InterPro" id="IPR051238">
    <property type="entry name" value="GDSL_esterase/lipase"/>
</dbReference>
<protein>
    <recommendedName>
        <fullName evidence="11">GDSL esterase/lipase</fullName>
    </recommendedName>
</protein>
<evidence type="ECO:0008006" key="11">
    <source>
        <dbReference type="Google" id="ProtNLM"/>
    </source>
</evidence>
<dbReference type="CDD" id="cd01837">
    <property type="entry name" value="SGNH_plant_lipase_like"/>
    <property type="match status" value="1"/>
</dbReference>
<evidence type="ECO:0000256" key="8">
    <source>
        <dbReference type="SAM" id="SignalP"/>
    </source>
</evidence>
<keyword evidence="5" id="KW-0378">Hydrolase</keyword>
<evidence type="ECO:0000313" key="9">
    <source>
        <dbReference type="EMBL" id="ONH90390.1"/>
    </source>
</evidence>
<keyword evidence="7" id="KW-0443">Lipid metabolism</keyword>
<evidence type="ECO:0000256" key="3">
    <source>
        <dbReference type="ARBA" id="ARBA00022525"/>
    </source>
</evidence>
<dbReference type="InterPro" id="IPR036514">
    <property type="entry name" value="SGNH_hydro_sf"/>
</dbReference>
<keyword evidence="6" id="KW-0442">Lipid degradation</keyword>
<evidence type="ECO:0000256" key="1">
    <source>
        <dbReference type="ARBA" id="ARBA00004613"/>
    </source>
</evidence>
<name>A0A251MTF4_PRUPE</name>
<dbReference type="InterPro" id="IPR035669">
    <property type="entry name" value="SGNH_plant_lipase-like"/>
</dbReference>
<keyword evidence="10" id="KW-1185">Reference proteome</keyword>
<accession>A0A251MTF4</accession>
<feature type="signal peptide" evidence="8">
    <location>
        <begin position="1"/>
        <end position="25"/>
    </location>
</feature>
<reference evidence="9 10" key="1">
    <citation type="journal article" date="2013" name="Nat. Genet.">
        <title>The high-quality draft genome of peach (Prunus persica) identifies unique patterns of genetic diversity, domestication and genome evolution.</title>
        <authorList>
            <consortium name="International Peach Genome Initiative"/>
            <person name="Verde I."/>
            <person name="Abbott A.G."/>
            <person name="Scalabrin S."/>
            <person name="Jung S."/>
            <person name="Shu S."/>
            <person name="Marroni F."/>
            <person name="Zhebentyayeva T."/>
            <person name="Dettori M.T."/>
            <person name="Grimwood J."/>
            <person name="Cattonaro F."/>
            <person name="Zuccolo A."/>
            <person name="Rossini L."/>
            <person name="Jenkins J."/>
            <person name="Vendramin E."/>
            <person name="Meisel L.A."/>
            <person name="Decroocq V."/>
            <person name="Sosinski B."/>
            <person name="Prochnik S."/>
            <person name="Mitros T."/>
            <person name="Policriti A."/>
            <person name="Cipriani G."/>
            <person name="Dondini L."/>
            <person name="Ficklin S."/>
            <person name="Goodstein D.M."/>
            <person name="Xuan P."/>
            <person name="Del Fabbro C."/>
            <person name="Aramini V."/>
            <person name="Copetti D."/>
            <person name="Gonzalez S."/>
            <person name="Horner D.S."/>
            <person name="Falchi R."/>
            <person name="Lucas S."/>
            <person name="Mica E."/>
            <person name="Maldonado J."/>
            <person name="Lazzari B."/>
            <person name="Bielenberg D."/>
            <person name="Pirona R."/>
            <person name="Miculan M."/>
            <person name="Barakat A."/>
            <person name="Testolin R."/>
            <person name="Stella A."/>
            <person name="Tartarini S."/>
            <person name="Tonutti P."/>
            <person name="Arus P."/>
            <person name="Orellana A."/>
            <person name="Wells C."/>
            <person name="Main D."/>
            <person name="Vizzotto G."/>
            <person name="Silva H."/>
            <person name="Salamini F."/>
            <person name="Schmutz J."/>
            <person name="Morgante M."/>
            <person name="Rokhsar D.S."/>
        </authorList>
    </citation>
    <scope>NUCLEOTIDE SEQUENCE [LARGE SCALE GENOMIC DNA]</scope>
    <source>
        <strain evidence="10">cv. Nemared</strain>
    </source>
</reference>
<evidence type="ECO:0000256" key="7">
    <source>
        <dbReference type="ARBA" id="ARBA00023098"/>
    </source>
</evidence>
<dbReference type="Gene3D" id="3.40.50.1110">
    <property type="entry name" value="SGNH hydrolase"/>
    <property type="match status" value="1"/>
</dbReference>
<proteinExistence type="inferred from homology"/>
<feature type="chain" id="PRO_5013146147" description="GDSL esterase/lipase" evidence="8">
    <location>
        <begin position="26"/>
        <end position="393"/>
    </location>
</feature>
<dbReference type="PANTHER" id="PTHR45650">
    <property type="entry name" value="GDSL-LIKE LIPASE/ACYLHYDROLASE-RELATED"/>
    <property type="match status" value="1"/>
</dbReference>
<dbReference type="PANTHER" id="PTHR45650:SF2">
    <property type="entry name" value="OS06G0560700 PROTEIN"/>
    <property type="match status" value="1"/>
</dbReference>
<evidence type="ECO:0000256" key="6">
    <source>
        <dbReference type="ARBA" id="ARBA00022963"/>
    </source>
</evidence>
<comment type="similarity">
    <text evidence="2">Belongs to the 'GDSL' lipolytic enzyme family.</text>
</comment>
<gene>
    <name evidence="9" type="ORF">PRUPE_8G051400</name>
</gene>
<dbReference type="EMBL" id="CM007658">
    <property type="protein sequence ID" value="ONH90390.1"/>
    <property type="molecule type" value="Genomic_DNA"/>
</dbReference>
<sequence>MAATSSSRLFFLALSLLACFPFCSCHCSVSNKNAEGGMMKGMFVFGSSLVDNGNNNFLPNSLARADYFPYGIDFPLGPSGRFTNGRNVIDLLGGHLKLPSLIPAFADPKTRGSKIVHGVNFASGASGILDDTGSLAGHVINMNQQIRNFEEITLPELETQLGCRSPQSLPNYLFVVGTGGNDYSFNYFLRSSNQNVSLEVFTANLTASLSRQLKIRRLKFESPWHHISACKLHSLGARKFVVMSVNPLGCSPVVRMNRPTHNGCVQNMNWAAHLFNSHLKSLVDVIRAEMPGSALVFVNSYKIIRDIIKNPISKGFNDSSTTCCEVASISEGGNGILCKRGGEVCANRSSHVYFDGLHPTEAVNVQIATKAYVSSLKTEVYPTNIARMTKSKI</sequence>
<evidence type="ECO:0000256" key="4">
    <source>
        <dbReference type="ARBA" id="ARBA00022729"/>
    </source>
</evidence>
<keyword evidence="4 8" id="KW-0732">Signal</keyword>
<evidence type="ECO:0000313" key="10">
    <source>
        <dbReference type="Proteomes" id="UP000006882"/>
    </source>
</evidence>
<evidence type="ECO:0000256" key="2">
    <source>
        <dbReference type="ARBA" id="ARBA00008668"/>
    </source>
</evidence>
<dbReference type="AlphaFoldDB" id="A0A251MTF4"/>